<dbReference type="SUPFAM" id="SSF53807">
    <property type="entry name" value="Helical backbone' metal receptor"/>
    <property type="match status" value="1"/>
</dbReference>
<comment type="caution">
    <text evidence="3">The sequence shown here is derived from an EMBL/GenBank/DDBJ whole genome shotgun (WGS) entry which is preliminary data.</text>
</comment>
<keyword evidence="1" id="KW-1133">Transmembrane helix</keyword>
<evidence type="ECO:0000313" key="3">
    <source>
        <dbReference type="EMBL" id="ROQ92248.1"/>
    </source>
</evidence>
<dbReference type="PROSITE" id="PS50983">
    <property type="entry name" value="FE_B12_PBP"/>
    <property type="match status" value="1"/>
</dbReference>
<keyword evidence="1" id="KW-0472">Membrane</keyword>
<evidence type="ECO:0000256" key="1">
    <source>
        <dbReference type="SAM" id="Phobius"/>
    </source>
</evidence>
<evidence type="ECO:0000259" key="2">
    <source>
        <dbReference type="PROSITE" id="PS50983"/>
    </source>
</evidence>
<dbReference type="AlphaFoldDB" id="A0A3N1UR85"/>
<name>A0A3N1UR85_9BACT</name>
<keyword evidence="1" id="KW-0812">Transmembrane</keyword>
<organism evidence="3 4">
    <name type="scientific">Desulfosoma caldarium</name>
    <dbReference type="NCBI Taxonomy" id="610254"/>
    <lineage>
        <taxon>Bacteria</taxon>
        <taxon>Pseudomonadati</taxon>
        <taxon>Thermodesulfobacteriota</taxon>
        <taxon>Syntrophobacteria</taxon>
        <taxon>Syntrophobacterales</taxon>
        <taxon>Syntrophobacteraceae</taxon>
        <taxon>Desulfosoma</taxon>
    </lineage>
</organism>
<reference evidence="3 4" key="1">
    <citation type="submission" date="2018-11" db="EMBL/GenBank/DDBJ databases">
        <title>Genomic Encyclopedia of Type Strains, Phase IV (KMG-IV): sequencing the most valuable type-strain genomes for metagenomic binning, comparative biology and taxonomic classification.</title>
        <authorList>
            <person name="Goeker M."/>
        </authorList>
    </citation>
    <scope>NUCLEOTIDE SEQUENCE [LARGE SCALE GENOMIC DNA]</scope>
    <source>
        <strain evidence="3 4">DSM 22027</strain>
    </source>
</reference>
<dbReference type="InterPro" id="IPR002491">
    <property type="entry name" value="ABC_transptr_periplasmic_BD"/>
</dbReference>
<accession>A0A3N1UR85</accession>
<dbReference type="EMBL" id="RJVA01000012">
    <property type="protein sequence ID" value="ROQ92248.1"/>
    <property type="molecule type" value="Genomic_DNA"/>
</dbReference>
<dbReference type="PANTHER" id="PTHR30535:SF34">
    <property type="entry name" value="MOLYBDATE-BINDING PROTEIN MOLA"/>
    <property type="match status" value="1"/>
</dbReference>
<feature type="transmembrane region" description="Helical" evidence="1">
    <location>
        <begin position="21"/>
        <end position="40"/>
    </location>
</feature>
<evidence type="ECO:0000313" key="4">
    <source>
        <dbReference type="Proteomes" id="UP000276223"/>
    </source>
</evidence>
<dbReference type="Proteomes" id="UP000276223">
    <property type="component" value="Unassembled WGS sequence"/>
</dbReference>
<proteinExistence type="predicted"/>
<dbReference type="InterPro" id="IPR050902">
    <property type="entry name" value="ABC_Transporter_SBP"/>
</dbReference>
<sequence length="360" mass="40442">MIEKLGKTCLEGQKPRSTSGHLGLVLILMLLCLLGTVSIVERASATVVQVYDFRGHSVILPRHAQRIVCLIESALSGLYMLGVGDRVVGVSTNVYESSVRPYYEALDARIRSKTLPAPGNWDFINVESVVALEPDLVILWAHQTEAIRALESRGLPVFGVFIQRFSDVHREIEALGMLTGTEARARELKAMVAQEPAWVQRTLQDSKAQSPPTVYFMWAQGDLETSGGPSTVNELIEAAGGRNAFKDLPHEHAVVRWENLLRANPDVVVMWVNSTRDPWHILNDARWRSVKAVQTGRVHELPDIFLCDLWTLKYPIAVMTVAQWLHPNTSLKEDIRQRRRLFLERLYNSDTVGRVADHAP</sequence>
<dbReference type="RefSeq" id="WP_123290413.1">
    <property type="nucleotide sequence ID" value="NZ_RJVA01000012.1"/>
</dbReference>
<gene>
    <name evidence="3" type="ORF">EDC27_1949</name>
</gene>
<dbReference type="Gene3D" id="3.40.50.1980">
    <property type="entry name" value="Nitrogenase molybdenum iron protein domain"/>
    <property type="match status" value="2"/>
</dbReference>
<protein>
    <submittedName>
        <fullName evidence="3">Iron complex transport system substrate-binding protein</fullName>
    </submittedName>
</protein>
<keyword evidence="4" id="KW-1185">Reference proteome</keyword>
<dbReference type="Pfam" id="PF01497">
    <property type="entry name" value="Peripla_BP_2"/>
    <property type="match status" value="1"/>
</dbReference>
<feature type="domain" description="Fe/B12 periplasmic-binding" evidence="2">
    <location>
        <begin position="66"/>
        <end position="329"/>
    </location>
</feature>
<dbReference type="PANTHER" id="PTHR30535">
    <property type="entry name" value="VITAMIN B12-BINDING PROTEIN"/>
    <property type="match status" value="1"/>
</dbReference>
<dbReference type="OrthoDB" id="9775594at2"/>